<gene>
    <name evidence="1" type="ORF">Sradi_2375200</name>
</gene>
<reference evidence="1" key="2">
    <citation type="journal article" date="2024" name="Plant">
        <title>Genomic evolution and insights into agronomic trait innovations of Sesamum species.</title>
        <authorList>
            <person name="Miao H."/>
            <person name="Wang L."/>
            <person name="Qu L."/>
            <person name="Liu H."/>
            <person name="Sun Y."/>
            <person name="Le M."/>
            <person name="Wang Q."/>
            <person name="Wei S."/>
            <person name="Zheng Y."/>
            <person name="Lin W."/>
            <person name="Duan Y."/>
            <person name="Cao H."/>
            <person name="Xiong S."/>
            <person name="Wang X."/>
            <person name="Wei L."/>
            <person name="Li C."/>
            <person name="Ma Q."/>
            <person name="Ju M."/>
            <person name="Zhao R."/>
            <person name="Li G."/>
            <person name="Mu C."/>
            <person name="Tian Q."/>
            <person name="Mei H."/>
            <person name="Zhang T."/>
            <person name="Gao T."/>
            <person name="Zhang H."/>
        </authorList>
    </citation>
    <scope>NUCLEOTIDE SEQUENCE</scope>
    <source>
        <strain evidence="1">G02</strain>
    </source>
</reference>
<sequence>MKLNLEGRSKTFQIEDLEKRASRVLWRLALSTAAVFRRQKTKGLVLGLEQSWQSRAYEDCILDLVRSGSVVRHGHHKPYPVQLEYVARTVDSRKESILCQHLTVRSLRALRCFRLFKSMAIAIDRVGRDFLQ</sequence>
<comment type="caution">
    <text evidence="1">The sequence shown here is derived from an EMBL/GenBank/DDBJ whole genome shotgun (WGS) entry which is preliminary data.</text>
</comment>
<name>A0AAW2T6H1_SESRA</name>
<evidence type="ECO:0000313" key="1">
    <source>
        <dbReference type="EMBL" id="KAL0400319.1"/>
    </source>
</evidence>
<dbReference type="EMBL" id="JACGWJ010000009">
    <property type="protein sequence ID" value="KAL0400319.1"/>
    <property type="molecule type" value="Genomic_DNA"/>
</dbReference>
<proteinExistence type="predicted"/>
<reference evidence="1" key="1">
    <citation type="submission" date="2020-06" db="EMBL/GenBank/DDBJ databases">
        <authorList>
            <person name="Li T."/>
            <person name="Hu X."/>
            <person name="Zhang T."/>
            <person name="Song X."/>
            <person name="Zhang H."/>
            <person name="Dai N."/>
            <person name="Sheng W."/>
            <person name="Hou X."/>
            <person name="Wei L."/>
        </authorList>
    </citation>
    <scope>NUCLEOTIDE SEQUENCE</scope>
    <source>
        <strain evidence="1">G02</strain>
        <tissue evidence="1">Leaf</tissue>
    </source>
</reference>
<organism evidence="1">
    <name type="scientific">Sesamum radiatum</name>
    <name type="common">Black benniseed</name>
    <dbReference type="NCBI Taxonomy" id="300843"/>
    <lineage>
        <taxon>Eukaryota</taxon>
        <taxon>Viridiplantae</taxon>
        <taxon>Streptophyta</taxon>
        <taxon>Embryophyta</taxon>
        <taxon>Tracheophyta</taxon>
        <taxon>Spermatophyta</taxon>
        <taxon>Magnoliopsida</taxon>
        <taxon>eudicotyledons</taxon>
        <taxon>Gunneridae</taxon>
        <taxon>Pentapetalae</taxon>
        <taxon>asterids</taxon>
        <taxon>lamiids</taxon>
        <taxon>Lamiales</taxon>
        <taxon>Pedaliaceae</taxon>
        <taxon>Sesamum</taxon>
    </lineage>
</organism>
<dbReference type="AlphaFoldDB" id="A0AAW2T6H1"/>
<accession>A0AAW2T6H1</accession>
<protein>
    <submittedName>
        <fullName evidence="1">Uncharacterized protein</fullName>
    </submittedName>
</protein>